<dbReference type="Proteomes" id="UP001500707">
    <property type="component" value="Unassembled WGS sequence"/>
</dbReference>
<evidence type="ECO:0000313" key="3">
    <source>
        <dbReference type="Proteomes" id="UP001500707"/>
    </source>
</evidence>
<dbReference type="EMBL" id="BAABCE010000037">
    <property type="protein sequence ID" value="GAA3595254.1"/>
    <property type="molecule type" value="Genomic_DNA"/>
</dbReference>
<evidence type="ECO:0000256" key="1">
    <source>
        <dbReference type="SAM" id="MobiDB-lite"/>
    </source>
</evidence>
<proteinExistence type="predicted"/>
<dbReference type="RefSeq" id="WP_346186720.1">
    <property type="nucleotide sequence ID" value="NZ_BAABCE010000037.1"/>
</dbReference>
<name>A0ABP6Z275_9ACTN</name>
<organism evidence="2 3">
    <name type="scientific">Streptomyces osmaniensis</name>
    <dbReference type="NCBI Taxonomy" id="593134"/>
    <lineage>
        <taxon>Bacteria</taxon>
        <taxon>Bacillati</taxon>
        <taxon>Actinomycetota</taxon>
        <taxon>Actinomycetes</taxon>
        <taxon>Kitasatosporales</taxon>
        <taxon>Streptomycetaceae</taxon>
        <taxon>Streptomyces</taxon>
    </lineage>
</organism>
<accession>A0ABP6Z275</accession>
<sequence length="90" mass="9685">MTDDPMTPERRAEIRRKARQIAISRGLAVHPESDAPSVPVTLPTENLFALRGLLQTGRLTPEQEPLARQKLADAAAAARQTTDPTSGDAA</sequence>
<reference evidence="3" key="1">
    <citation type="journal article" date="2019" name="Int. J. Syst. Evol. Microbiol.">
        <title>The Global Catalogue of Microorganisms (GCM) 10K type strain sequencing project: providing services to taxonomists for standard genome sequencing and annotation.</title>
        <authorList>
            <consortium name="The Broad Institute Genomics Platform"/>
            <consortium name="The Broad Institute Genome Sequencing Center for Infectious Disease"/>
            <person name="Wu L."/>
            <person name="Ma J."/>
        </authorList>
    </citation>
    <scope>NUCLEOTIDE SEQUENCE [LARGE SCALE GENOMIC DNA]</scope>
    <source>
        <strain evidence="3">JCM 17656</strain>
    </source>
</reference>
<comment type="caution">
    <text evidence="2">The sequence shown here is derived from an EMBL/GenBank/DDBJ whole genome shotgun (WGS) entry which is preliminary data.</text>
</comment>
<feature type="compositionally biased region" description="Low complexity" evidence="1">
    <location>
        <begin position="72"/>
        <end position="83"/>
    </location>
</feature>
<evidence type="ECO:0000313" key="2">
    <source>
        <dbReference type="EMBL" id="GAA3595254.1"/>
    </source>
</evidence>
<feature type="region of interest" description="Disordered" evidence="1">
    <location>
        <begin position="67"/>
        <end position="90"/>
    </location>
</feature>
<gene>
    <name evidence="2" type="ORF">GCM10022295_90630</name>
</gene>
<protein>
    <submittedName>
        <fullName evidence="2">Uncharacterized protein</fullName>
    </submittedName>
</protein>
<keyword evidence="3" id="KW-1185">Reference proteome</keyword>